<feature type="compositionally biased region" description="Polar residues" evidence="1">
    <location>
        <begin position="135"/>
        <end position="153"/>
    </location>
</feature>
<reference evidence="3" key="1">
    <citation type="journal article" date="2017" name="Cell">
        <title>Insights into land plant evolution garnered from the Marchantia polymorpha genome.</title>
        <authorList>
            <person name="Bowman J.L."/>
            <person name="Kohchi T."/>
            <person name="Yamato K.T."/>
            <person name="Jenkins J."/>
            <person name="Shu S."/>
            <person name="Ishizaki K."/>
            <person name="Yamaoka S."/>
            <person name="Nishihama R."/>
            <person name="Nakamura Y."/>
            <person name="Berger F."/>
            <person name="Adam C."/>
            <person name="Aki S.S."/>
            <person name="Althoff F."/>
            <person name="Araki T."/>
            <person name="Arteaga-Vazquez M.A."/>
            <person name="Balasubrmanian S."/>
            <person name="Barry K."/>
            <person name="Bauer D."/>
            <person name="Boehm C.R."/>
            <person name="Briginshaw L."/>
            <person name="Caballero-Perez J."/>
            <person name="Catarino B."/>
            <person name="Chen F."/>
            <person name="Chiyoda S."/>
            <person name="Chovatia M."/>
            <person name="Davies K.M."/>
            <person name="Delmans M."/>
            <person name="Demura T."/>
            <person name="Dierschke T."/>
            <person name="Dolan L."/>
            <person name="Dorantes-Acosta A.E."/>
            <person name="Eklund D.M."/>
            <person name="Florent S.N."/>
            <person name="Flores-Sandoval E."/>
            <person name="Fujiyama A."/>
            <person name="Fukuzawa H."/>
            <person name="Galik B."/>
            <person name="Grimanelli D."/>
            <person name="Grimwood J."/>
            <person name="Grossniklaus U."/>
            <person name="Hamada T."/>
            <person name="Haseloff J."/>
            <person name="Hetherington A.J."/>
            <person name="Higo A."/>
            <person name="Hirakawa Y."/>
            <person name="Hundley H.N."/>
            <person name="Ikeda Y."/>
            <person name="Inoue K."/>
            <person name="Inoue S.I."/>
            <person name="Ishida S."/>
            <person name="Jia Q."/>
            <person name="Kakita M."/>
            <person name="Kanazawa T."/>
            <person name="Kawai Y."/>
            <person name="Kawashima T."/>
            <person name="Kennedy M."/>
            <person name="Kinose K."/>
            <person name="Kinoshita T."/>
            <person name="Kohara Y."/>
            <person name="Koide E."/>
            <person name="Komatsu K."/>
            <person name="Kopischke S."/>
            <person name="Kubo M."/>
            <person name="Kyozuka J."/>
            <person name="Lagercrantz U."/>
            <person name="Lin S.S."/>
            <person name="Lindquist E."/>
            <person name="Lipzen A.M."/>
            <person name="Lu C.W."/>
            <person name="De Luna E."/>
            <person name="Martienssen R.A."/>
            <person name="Minamino N."/>
            <person name="Mizutani M."/>
            <person name="Mizutani M."/>
            <person name="Mochizuki N."/>
            <person name="Monte I."/>
            <person name="Mosher R."/>
            <person name="Nagasaki H."/>
            <person name="Nakagami H."/>
            <person name="Naramoto S."/>
            <person name="Nishitani K."/>
            <person name="Ohtani M."/>
            <person name="Okamoto T."/>
            <person name="Okumura M."/>
            <person name="Phillips J."/>
            <person name="Pollak B."/>
            <person name="Reinders A."/>
            <person name="Rovekamp M."/>
            <person name="Sano R."/>
            <person name="Sawa S."/>
            <person name="Schmid M.W."/>
            <person name="Shirakawa M."/>
            <person name="Solano R."/>
            <person name="Spunde A."/>
            <person name="Suetsugu N."/>
            <person name="Sugano S."/>
            <person name="Sugiyama A."/>
            <person name="Sun R."/>
            <person name="Suzuki Y."/>
            <person name="Takenaka M."/>
            <person name="Takezawa D."/>
            <person name="Tomogane H."/>
            <person name="Tsuzuki M."/>
            <person name="Ueda T."/>
            <person name="Umeda M."/>
            <person name="Ward J.M."/>
            <person name="Watanabe Y."/>
            <person name="Yazaki K."/>
            <person name="Yokoyama R."/>
            <person name="Yoshitake Y."/>
            <person name="Yotsui I."/>
            <person name="Zachgo S."/>
            <person name="Schmutz J."/>
        </authorList>
    </citation>
    <scope>NUCLEOTIDE SEQUENCE [LARGE SCALE GENOMIC DNA]</scope>
    <source>
        <strain evidence="3">Tak-1</strain>
    </source>
</reference>
<evidence type="ECO:0000313" key="3">
    <source>
        <dbReference type="Proteomes" id="UP000244005"/>
    </source>
</evidence>
<dbReference type="AlphaFoldDB" id="A0A2R6X4A7"/>
<gene>
    <name evidence="2" type="ORF">MARPO_0037s0108</name>
</gene>
<proteinExistence type="predicted"/>
<sequence>MEKERWRQPSITSPDSMLPLNVTQCRHLVAHSFHCPSLPFILPPFLARSLALPPSPSPCPSPSPPRLASLPATPSPLSAMPTRLARSNVESSVKNSTEQENPGHDSKSSPPIPTLSSSPNPLSLSPARPPARQPSGDSHGSTTSLLGQPTVSHNSRDRPEQVTAPVYCHGRRASETASALLQRQLASVHSSTQSLIHSINRSVGLSTSAPALVLEAFLHIRRFPFVPSGRAPILQAVRVPVPVPVTESTATGDPQTAACPIWHPPADLGTAHWSAFSSLPQMALRCTLRDHDTLPGELLTTRRTVFRTTLKLVATPGNARTAQVFELDREANQPRAW</sequence>
<feature type="compositionally biased region" description="Low complexity" evidence="1">
    <location>
        <begin position="66"/>
        <end position="81"/>
    </location>
</feature>
<evidence type="ECO:0000256" key="1">
    <source>
        <dbReference type="SAM" id="MobiDB-lite"/>
    </source>
</evidence>
<protein>
    <submittedName>
        <fullName evidence="2">Uncharacterized protein</fullName>
    </submittedName>
</protein>
<keyword evidence="3" id="KW-1185">Reference proteome</keyword>
<feature type="compositionally biased region" description="Pro residues" evidence="1">
    <location>
        <begin position="53"/>
        <end position="65"/>
    </location>
</feature>
<organism evidence="2 3">
    <name type="scientific">Marchantia polymorpha</name>
    <name type="common">Common liverwort</name>
    <name type="synonym">Marchantia aquatica</name>
    <dbReference type="NCBI Taxonomy" id="3197"/>
    <lineage>
        <taxon>Eukaryota</taxon>
        <taxon>Viridiplantae</taxon>
        <taxon>Streptophyta</taxon>
        <taxon>Embryophyta</taxon>
        <taxon>Marchantiophyta</taxon>
        <taxon>Marchantiopsida</taxon>
        <taxon>Marchantiidae</taxon>
        <taxon>Marchantiales</taxon>
        <taxon>Marchantiaceae</taxon>
        <taxon>Marchantia</taxon>
    </lineage>
</organism>
<feature type="compositionally biased region" description="Polar residues" evidence="1">
    <location>
        <begin position="88"/>
        <end position="100"/>
    </location>
</feature>
<name>A0A2R6X4A7_MARPO</name>
<dbReference type="Proteomes" id="UP000244005">
    <property type="component" value="Unassembled WGS sequence"/>
</dbReference>
<accession>A0A2R6X4A7</accession>
<evidence type="ECO:0000313" key="2">
    <source>
        <dbReference type="EMBL" id="PTQ40937.1"/>
    </source>
</evidence>
<feature type="region of interest" description="Disordered" evidence="1">
    <location>
        <begin position="53"/>
        <end position="162"/>
    </location>
</feature>
<dbReference type="EMBL" id="KZ772709">
    <property type="protein sequence ID" value="PTQ40937.1"/>
    <property type="molecule type" value="Genomic_DNA"/>
</dbReference>
<feature type="compositionally biased region" description="Low complexity" evidence="1">
    <location>
        <begin position="114"/>
        <end position="126"/>
    </location>
</feature>